<dbReference type="InterPro" id="IPR051677">
    <property type="entry name" value="AfsR-DnrI-RedD_regulator"/>
</dbReference>
<dbReference type="Pfam" id="PF03704">
    <property type="entry name" value="BTAD"/>
    <property type="match status" value="1"/>
</dbReference>
<dbReference type="InterPro" id="IPR041664">
    <property type="entry name" value="AAA_16"/>
</dbReference>
<dbReference type="Pfam" id="PF13191">
    <property type="entry name" value="AAA_16"/>
    <property type="match status" value="1"/>
</dbReference>
<dbReference type="SMART" id="SM01043">
    <property type="entry name" value="BTAD"/>
    <property type="match status" value="1"/>
</dbReference>
<dbReference type="InterPro" id="IPR005158">
    <property type="entry name" value="BTAD"/>
</dbReference>
<dbReference type="EMBL" id="DYWI01000015">
    <property type="protein sequence ID" value="HJF64638.1"/>
    <property type="molecule type" value="Genomic_DNA"/>
</dbReference>
<dbReference type="Gene3D" id="1.25.40.10">
    <property type="entry name" value="Tetratricopeptide repeat domain"/>
    <property type="match status" value="1"/>
</dbReference>
<dbReference type="Proteomes" id="UP000786989">
    <property type="component" value="Unassembled WGS sequence"/>
</dbReference>
<reference evidence="2" key="2">
    <citation type="submission" date="2021-09" db="EMBL/GenBank/DDBJ databases">
        <authorList>
            <person name="Gilroy R."/>
        </authorList>
    </citation>
    <scope>NUCLEOTIDE SEQUENCE</scope>
    <source>
        <strain evidence="2">ChiGjej6B6-11269</strain>
    </source>
</reference>
<protein>
    <submittedName>
        <fullName evidence="2">AAA family ATPase</fullName>
    </submittedName>
</protein>
<dbReference type="InterPro" id="IPR027417">
    <property type="entry name" value="P-loop_NTPase"/>
</dbReference>
<dbReference type="Gene3D" id="3.40.50.300">
    <property type="entry name" value="P-loop containing nucleotide triphosphate hydrolases"/>
    <property type="match status" value="1"/>
</dbReference>
<dbReference type="SUPFAM" id="SSF48452">
    <property type="entry name" value="TPR-like"/>
    <property type="match status" value="1"/>
</dbReference>
<gene>
    <name evidence="2" type="ORF">K8U77_00780</name>
</gene>
<dbReference type="AlphaFoldDB" id="A0A9D3A0L1"/>
<dbReference type="GO" id="GO:0003677">
    <property type="term" value="F:DNA binding"/>
    <property type="evidence" value="ECO:0007669"/>
    <property type="project" value="InterPro"/>
</dbReference>
<dbReference type="SUPFAM" id="SSF46894">
    <property type="entry name" value="C-terminal effector domain of the bipartite response regulators"/>
    <property type="match status" value="1"/>
</dbReference>
<evidence type="ECO:0000313" key="2">
    <source>
        <dbReference type="EMBL" id="HJF64638.1"/>
    </source>
</evidence>
<dbReference type="Gene3D" id="1.10.10.10">
    <property type="entry name" value="Winged helix-like DNA-binding domain superfamily/Winged helix DNA-binding domain"/>
    <property type="match status" value="1"/>
</dbReference>
<evidence type="ECO:0000259" key="1">
    <source>
        <dbReference type="SMART" id="SM01043"/>
    </source>
</evidence>
<evidence type="ECO:0000313" key="3">
    <source>
        <dbReference type="Proteomes" id="UP000786989"/>
    </source>
</evidence>
<sequence>MASKSLRIDLLGEPRILVDNAETAVARTRVRALAFYLAAAGKPVSRATLSWLFWPDSTADVASRSLSIHLSYLRAALPEGALVSTRSTVGISRSCETDVADFERLSLSSNEDDVLAALRLFRGPFLEGFSLKGAHPFDQWVEAQQTRWTQRFVTTTCKAARILAMRGEAESALELLETAAQADPLNEDVYRYRMRIMAHSGRRAQVGALYQSLVEQLNEALGIPPSQETVACYQEIIGSNDAFTASVRATGQQFVGSEDDMPFIGRDELLQTAVEEAKTRFVLVQGQAGIGKTRFLKELARFNNAVSLMVPLSQQGKDAPFSTVAAIIRAVAAAVDWPRLSARLEQRLPTELWATLYCLVPDLDSHDRDSSAAFAFTSLQVSEAFSRFLECASEQQAVRILMDDLHNADASSLAVFQAIPSYLDAGKAQFIATLSPTLMDLATAGFLNDLQKTGRMRVLRLERLSNSQMMELLLYYFPDIDKETADRLVTLADGNPYWMKAIVRGLDSGYTEFSGKNSLENLFDFVLRSLSPEAQTMAEKLAVMEEPCEFRLFGRICRSDNPENVLLELSTAGITALDRTSHVGFLHTQVRDHVLSRLARESQRLATAHLRVAQGMEALYGDGPANAQDITIAKHYLKSTHPESSARFAAKAGDYLLQVDDVEGAIHHYKLAVRYLTGPKKLDCTMALYANMTHRGQMYEADLYVQEAVAVARAQNRNDYALTFEAAQALVAIPEFKEVQAGVIPYYRRNLDVSIVKKLRTAENEALLNGASMLLINYILGFESSYCMIVGDFDRAKDCLNRLIGRNLWQRGNEESSANMLLQYSAIVTLIAIMNWFPDERIYDVIKLEEEMFRETPINSFSATASGVRALLTNIRGDFVEGERLMDIAIDELRKSDNPISLASTLVTQAMLVHRHAPGKAYAANREAYQIAQRHQARYIQVKALIGLVVTSPDKREAATFLEELRELASIIGDGALYTRIAHVASSIKDKPYLN</sequence>
<organism evidence="2 3">
    <name type="scientific">Slackia equolifaciens</name>
    <dbReference type="NCBI Taxonomy" id="498718"/>
    <lineage>
        <taxon>Bacteria</taxon>
        <taxon>Bacillati</taxon>
        <taxon>Actinomycetota</taxon>
        <taxon>Coriobacteriia</taxon>
        <taxon>Eggerthellales</taxon>
        <taxon>Eggerthellaceae</taxon>
        <taxon>Slackia</taxon>
    </lineage>
</organism>
<dbReference type="PANTHER" id="PTHR35807">
    <property type="entry name" value="TRANSCRIPTIONAL REGULATOR REDD-RELATED"/>
    <property type="match status" value="1"/>
</dbReference>
<dbReference type="InterPro" id="IPR011990">
    <property type="entry name" value="TPR-like_helical_dom_sf"/>
</dbReference>
<feature type="domain" description="Bacterial transcriptional activator" evidence="1">
    <location>
        <begin position="97"/>
        <end position="237"/>
    </location>
</feature>
<proteinExistence type="predicted"/>
<reference evidence="2" key="1">
    <citation type="journal article" date="2021" name="PeerJ">
        <title>Extensive microbial diversity within the chicken gut microbiome revealed by metagenomics and culture.</title>
        <authorList>
            <person name="Gilroy R."/>
            <person name="Ravi A."/>
            <person name="Getino M."/>
            <person name="Pursley I."/>
            <person name="Horton D.L."/>
            <person name="Alikhan N.F."/>
            <person name="Baker D."/>
            <person name="Gharbi K."/>
            <person name="Hall N."/>
            <person name="Watson M."/>
            <person name="Adriaenssens E.M."/>
            <person name="Foster-Nyarko E."/>
            <person name="Jarju S."/>
            <person name="Secka A."/>
            <person name="Antonio M."/>
            <person name="Oren A."/>
            <person name="Chaudhuri R.R."/>
            <person name="La Ragione R."/>
            <person name="Hildebrand F."/>
            <person name="Pallen M.J."/>
        </authorList>
    </citation>
    <scope>NUCLEOTIDE SEQUENCE</scope>
    <source>
        <strain evidence="2">ChiGjej6B6-11269</strain>
    </source>
</reference>
<accession>A0A9D3A0L1</accession>
<dbReference type="GO" id="GO:0006355">
    <property type="term" value="P:regulation of DNA-templated transcription"/>
    <property type="evidence" value="ECO:0007669"/>
    <property type="project" value="InterPro"/>
</dbReference>
<dbReference type="SUPFAM" id="SSF52540">
    <property type="entry name" value="P-loop containing nucleoside triphosphate hydrolases"/>
    <property type="match status" value="1"/>
</dbReference>
<name>A0A9D3A0L1_9ACTN</name>
<dbReference type="InterPro" id="IPR036388">
    <property type="entry name" value="WH-like_DNA-bd_sf"/>
</dbReference>
<comment type="caution">
    <text evidence="2">The sequence shown here is derived from an EMBL/GenBank/DDBJ whole genome shotgun (WGS) entry which is preliminary data.</text>
</comment>
<dbReference type="InterPro" id="IPR016032">
    <property type="entry name" value="Sig_transdc_resp-reg_C-effctor"/>
</dbReference>